<organism evidence="6 7">
    <name type="scientific">Pseudallescheria apiosperma</name>
    <name type="common">Scedosporium apiospermum</name>
    <dbReference type="NCBI Taxonomy" id="563466"/>
    <lineage>
        <taxon>Eukaryota</taxon>
        <taxon>Fungi</taxon>
        <taxon>Dikarya</taxon>
        <taxon>Ascomycota</taxon>
        <taxon>Pezizomycotina</taxon>
        <taxon>Sordariomycetes</taxon>
        <taxon>Hypocreomycetidae</taxon>
        <taxon>Microascales</taxon>
        <taxon>Microascaceae</taxon>
        <taxon>Scedosporium</taxon>
    </lineage>
</organism>
<dbReference type="GO" id="GO:0000287">
    <property type="term" value="F:magnesium ion binding"/>
    <property type="evidence" value="ECO:0007669"/>
    <property type="project" value="TreeGrafter"/>
</dbReference>
<comment type="caution">
    <text evidence="6">The sequence shown here is derived from an EMBL/GenBank/DDBJ whole genome shotgun (WGS) entry which is preliminary data.</text>
</comment>
<reference evidence="6 7" key="1">
    <citation type="journal article" date="2014" name="Genome Announc.">
        <title>Draft genome sequence of the pathogenic fungus Scedosporium apiospermum.</title>
        <authorList>
            <person name="Vandeputte P."/>
            <person name="Ghamrawi S."/>
            <person name="Rechenmann M."/>
            <person name="Iltis A."/>
            <person name="Giraud S."/>
            <person name="Fleury M."/>
            <person name="Thornton C."/>
            <person name="Delhaes L."/>
            <person name="Meyer W."/>
            <person name="Papon N."/>
            <person name="Bouchara J.P."/>
        </authorList>
    </citation>
    <scope>NUCLEOTIDE SEQUENCE [LARGE SCALE GENOMIC DNA]</scope>
    <source>
        <strain evidence="6 7">IHEM 14462</strain>
    </source>
</reference>
<name>A0A084FV30_PSEDA</name>
<dbReference type="GeneID" id="27719466"/>
<dbReference type="Gene3D" id="1.20.58.340">
    <property type="entry name" value="Magnesium transport protein CorA, transmembrane region"/>
    <property type="match status" value="1"/>
</dbReference>
<dbReference type="OrthoDB" id="4765978at2759"/>
<gene>
    <name evidence="6" type="ORF">SAPIO_CDS10285</name>
</gene>
<feature type="transmembrane region" description="Helical" evidence="5">
    <location>
        <begin position="173"/>
        <end position="195"/>
    </location>
</feature>
<dbReference type="InterPro" id="IPR002523">
    <property type="entry name" value="MgTranspt_CorA/ZnTranspt_ZntB"/>
</dbReference>
<dbReference type="EMBL" id="JOWA01000165">
    <property type="protein sequence ID" value="KEZ38942.1"/>
    <property type="molecule type" value="Genomic_DNA"/>
</dbReference>
<dbReference type="AlphaFoldDB" id="A0A084FV30"/>
<evidence type="ECO:0000256" key="2">
    <source>
        <dbReference type="ARBA" id="ARBA00022692"/>
    </source>
</evidence>
<dbReference type="PANTHER" id="PTHR46494:SF1">
    <property type="entry name" value="CORA FAMILY METAL ION TRANSPORTER (EUROFUNG)"/>
    <property type="match status" value="1"/>
</dbReference>
<dbReference type="KEGG" id="sapo:SAPIO_CDS10285"/>
<dbReference type="GO" id="GO:0005886">
    <property type="term" value="C:plasma membrane"/>
    <property type="evidence" value="ECO:0007669"/>
    <property type="project" value="UniProtKB-SubCell"/>
</dbReference>
<evidence type="ECO:0000313" key="7">
    <source>
        <dbReference type="Proteomes" id="UP000028545"/>
    </source>
</evidence>
<dbReference type="GO" id="GO:0015087">
    <property type="term" value="F:cobalt ion transmembrane transporter activity"/>
    <property type="evidence" value="ECO:0007669"/>
    <property type="project" value="TreeGrafter"/>
</dbReference>
<evidence type="ECO:0000313" key="6">
    <source>
        <dbReference type="EMBL" id="KEZ38942.1"/>
    </source>
</evidence>
<keyword evidence="2 5" id="KW-0812">Transmembrane</keyword>
<keyword evidence="4 5" id="KW-0472">Membrane</keyword>
<keyword evidence="3 5" id="KW-1133">Transmembrane helix</keyword>
<dbReference type="Pfam" id="PF01544">
    <property type="entry name" value="CorA"/>
    <property type="match status" value="1"/>
</dbReference>
<dbReference type="GO" id="GO:0050897">
    <property type="term" value="F:cobalt ion binding"/>
    <property type="evidence" value="ECO:0007669"/>
    <property type="project" value="TreeGrafter"/>
</dbReference>
<dbReference type="GO" id="GO:0015095">
    <property type="term" value="F:magnesium ion transmembrane transporter activity"/>
    <property type="evidence" value="ECO:0007669"/>
    <property type="project" value="TreeGrafter"/>
</dbReference>
<sequence length="245" mass="26952">MLSNTHNGQKFGPEELKLTCDIADIMDELKMIRTLLDTQKEVLGSMRDVLLRLHPGEANADKQQPGGLVVHNSTFDSIKVVGAPSSLVQLFDISAATLEIEEGAGIPLMTLGIKGLAGTTIRKANSSLENHATRVQRLQADASTIHRRFLELLDLKQKLASLDEARMTTKQGYAVILFTVVTITFLPLSFFTSYFGQNVIEITGDEKNRKSVDLWKIAGIVNPCYPLASTIPLSDLTLLKGLYLR</sequence>
<keyword evidence="7" id="KW-1185">Reference proteome</keyword>
<dbReference type="HOGENOM" id="CLU_1134115_0_0_1"/>
<proteinExistence type="predicted"/>
<evidence type="ECO:0000256" key="5">
    <source>
        <dbReference type="SAM" id="Phobius"/>
    </source>
</evidence>
<dbReference type="Proteomes" id="UP000028545">
    <property type="component" value="Unassembled WGS sequence"/>
</dbReference>
<dbReference type="PANTHER" id="PTHR46494">
    <property type="entry name" value="CORA FAMILY METAL ION TRANSPORTER (EUROFUNG)"/>
    <property type="match status" value="1"/>
</dbReference>
<protein>
    <submittedName>
        <fullName evidence="6">Uncharacterized protein</fullName>
    </submittedName>
</protein>
<evidence type="ECO:0000256" key="3">
    <source>
        <dbReference type="ARBA" id="ARBA00022989"/>
    </source>
</evidence>
<evidence type="ECO:0000256" key="4">
    <source>
        <dbReference type="ARBA" id="ARBA00023136"/>
    </source>
</evidence>
<comment type="subcellular location">
    <subcellularLocation>
        <location evidence="1">Cell membrane</location>
        <topology evidence="1">Multi-pass membrane protein</topology>
    </subcellularLocation>
</comment>
<evidence type="ECO:0000256" key="1">
    <source>
        <dbReference type="ARBA" id="ARBA00004651"/>
    </source>
</evidence>
<dbReference type="VEuPathDB" id="FungiDB:SAPIO_CDS10285"/>
<accession>A0A084FV30</accession>
<dbReference type="SUPFAM" id="SSF144083">
    <property type="entry name" value="Magnesium transport protein CorA, transmembrane region"/>
    <property type="match status" value="1"/>
</dbReference>
<dbReference type="RefSeq" id="XP_016638741.1">
    <property type="nucleotide sequence ID" value="XM_016783898.1"/>
</dbReference>
<dbReference type="InterPro" id="IPR045863">
    <property type="entry name" value="CorA_TM1_TM2"/>
</dbReference>